<feature type="transmembrane region" description="Helical" evidence="2">
    <location>
        <begin position="12"/>
        <end position="38"/>
    </location>
</feature>
<evidence type="ECO:0000313" key="3">
    <source>
        <dbReference type="EMBL" id="PRY31388.1"/>
    </source>
</evidence>
<feature type="transmembrane region" description="Helical" evidence="2">
    <location>
        <begin position="92"/>
        <end position="114"/>
    </location>
</feature>
<sequence length="198" mass="20735">MSHPWVTVSAMTVGYLLSGVLIHLPVLAVLIAGFIVVASRRARLGPRSTMLARLGLGILAACQVLEVVWLVVLPQLISSFDYRATTYGVLSLIVGILLSLLLAAGLGLLIAAVVTRAPSGDGPFGGSPYEPAPFRPGEHPTFQPPGQPAFQQPGQPAFQQPQQPGQPAFQQPQQSAFQPPSPAPGPVFPGQPSSPPRA</sequence>
<gene>
    <name evidence="3" type="ORF">CLV70_103274</name>
</gene>
<dbReference type="Proteomes" id="UP000239209">
    <property type="component" value="Unassembled WGS sequence"/>
</dbReference>
<feature type="transmembrane region" description="Helical" evidence="2">
    <location>
        <begin position="50"/>
        <end position="72"/>
    </location>
</feature>
<keyword evidence="2" id="KW-0472">Membrane</keyword>
<dbReference type="AlphaFoldDB" id="A0A2T0SD96"/>
<feature type="compositionally biased region" description="Pro residues" evidence="1">
    <location>
        <begin position="179"/>
        <end position="198"/>
    </location>
</feature>
<protein>
    <submittedName>
        <fullName evidence="3">Uncharacterized protein</fullName>
    </submittedName>
</protein>
<evidence type="ECO:0000313" key="4">
    <source>
        <dbReference type="Proteomes" id="UP000239209"/>
    </source>
</evidence>
<keyword evidence="4" id="KW-1185">Reference proteome</keyword>
<proteinExistence type="predicted"/>
<accession>A0A2T0SD96</accession>
<evidence type="ECO:0000256" key="1">
    <source>
        <dbReference type="SAM" id="MobiDB-lite"/>
    </source>
</evidence>
<name>A0A2T0SD96_9ACTN</name>
<reference evidence="3 4" key="1">
    <citation type="submission" date="2018-03" db="EMBL/GenBank/DDBJ databases">
        <title>Genomic Encyclopedia of Archaeal and Bacterial Type Strains, Phase II (KMG-II): from individual species to whole genera.</title>
        <authorList>
            <person name="Goeker M."/>
        </authorList>
    </citation>
    <scope>NUCLEOTIDE SEQUENCE [LARGE SCALE GENOMIC DNA]</scope>
    <source>
        <strain evidence="3 4">DSM 45348</strain>
    </source>
</reference>
<feature type="region of interest" description="Disordered" evidence="1">
    <location>
        <begin position="124"/>
        <end position="198"/>
    </location>
</feature>
<keyword evidence="2" id="KW-1133">Transmembrane helix</keyword>
<keyword evidence="2" id="KW-0812">Transmembrane</keyword>
<organism evidence="3 4">
    <name type="scientific">Pseudosporangium ferrugineum</name>
    <dbReference type="NCBI Taxonomy" id="439699"/>
    <lineage>
        <taxon>Bacteria</taxon>
        <taxon>Bacillati</taxon>
        <taxon>Actinomycetota</taxon>
        <taxon>Actinomycetes</taxon>
        <taxon>Micromonosporales</taxon>
        <taxon>Micromonosporaceae</taxon>
        <taxon>Pseudosporangium</taxon>
    </lineage>
</organism>
<feature type="compositionally biased region" description="Low complexity" evidence="1">
    <location>
        <begin position="148"/>
        <end position="178"/>
    </location>
</feature>
<evidence type="ECO:0000256" key="2">
    <source>
        <dbReference type="SAM" id="Phobius"/>
    </source>
</evidence>
<comment type="caution">
    <text evidence="3">The sequence shown here is derived from an EMBL/GenBank/DDBJ whole genome shotgun (WGS) entry which is preliminary data.</text>
</comment>
<dbReference type="EMBL" id="PVZG01000003">
    <property type="protein sequence ID" value="PRY31388.1"/>
    <property type="molecule type" value="Genomic_DNA"/>
</dbReference>